<proteinExistence type="predicted"/>
<dbReference type="AlphaFoldDB" id="A0A9W6ZZS7"/>
<organism evidence="2 3">
    <name type="scientific">Triparma retinervis</name>
    <dbReference type="NCBI Taxonomy" id="2557542"/>
    <lineage>
        <taxon>Eukaryota</taxon>
        <taxon>Sar</taxon>
        <taxon>Stramenopiles</taxon>
        <taxon>Ochrophyta</taxon>
        <taxon>Bolidophyceae</taxon>
        <taxon>Parmales</taxon>
        <taxon>Triparmaceae</taxon>
        <taxon>Triparma</taxon>
    </lineage>
</organism>
<gene>
    <name evidence="2" type="ORF">TrRE_jg2633</name>
</gene>
<sequence>MDEKKDESNNEPVGNVSFEQCEDKPSTPKSPKLSRAGKSTRSIAQMQALSLKGDKYLLNGTVRKDWMAGKGEVATHFMLQGGVEERVGRLEKEVGELRYEHGKDEAKFRNSGKKIREQKAAVRHKEMDALLEKQGREYMEMAEESTKRDFHFINKYDREIEWLERRNKKYHDDRFEFAKLVPRILMVKLRRSANDPALMVKEVRRNSESPQVAQAAFEILTANLYACPPPFKLALACVNSGVCEEILSAMGVEEWYDNVYLQEVCVGLCKVLCERSVESRLRFDHRMVGYLVRTLSLYSSDSTVLIKALSALGSLCDQCPKQRLWAADVGAGKKVAAVMEEWRGRDWRVLDAGLKSLAMLVVRCPSGKGGVGAERLIDLTLRTLSTYSSPSSYEVGRVNSQVVRSCMKLVRDCLSEDDDGEKERYEYERYLRRGGAPIGEDLLEKEKANKMRAKFLEGGGGEEEEEVLETGEGEKCAAVLEGGGGFRDIVKAAEYHFADSVVVALVVNVVHAYLFQHCGGAFEGQWLKKRITDYKEITLFLLECLMRYRGNKVIVWGAVCNLAGLCNVDERVILEIEQFGRGNREEDADEEDSMVLDEESLTSGKLDGCRIICSGMKENWESVHLLEQYCRLVIVMSKQLDARMALLRANGIDILEENREKLEGRKGLGGYYRLSMNAHLALETGQQYTR</sequence>
<reference evidence="2" key="1">
    <citation type="submission" date="2022-07" db="EMBL/GenBank/DDBJ databases">
        <title>Genome analysis of Parmales, a sister group of diatoms, reveals the evolutionary specialization of diatoms from phago-mixotrophs to photoautotrophs.</title>
        <authorList>
            <person name="Ban H."/>
            <person name="Sato S."/>
            <person name="Yoshikawa S."/>
            <person name="Kazumasa Y."/>
            <person name="Nakamura Y."/>
            <person name="Ichinomiya M."/>
            <person name="Saitoh K."/>
            <person name="Sato N."/>
            <person name="Blanc-Mathieu R."/>
            <person name="Endo H."/>
            <person name="Kuwata A."/>
            <person name="Ogata H."/>
        </authorList>
    </citation>
    <scope>NUCLEOTIDE SEQUENCE</scope>
</reference>
<dbReference type="Proteomes" id="UP001165082">
    <property type="component" value="Unassembled WGS sequence"/>
</dbReference>
<accession>A0A9W6ZZS7</accession>
<dbReference type="InterPro" id="IPR011989">
    <property type="entry name" value="ARM-like"/>
</dbReference>
<feature type="region of interest" description="Disordered" evidence="1">
    <location>
        <begin position="1"/>
        <end position="41"/>
    </location>
</feature>
<keyword evidence="3" id="KW-1185">Reference proteome</keyword>
<dbReference type="InterPro" id="IPR016024">
    <property type="entry name" value="ARM-type_fold"/>
</dbReference>
<dbReference type="Gene3D" id="1.25.10.10">
    <property type="entry name" value="Leucine-rich Repeat Variant"/>
    <property type="match status" value="1"/>
</dbReference>
<comment type="caution">
    <text evidence="2">The sequence shown here is derived from an EMBL/GenBank/DDBJ whole genome shotgun (WGS) entry which is preliminary data.</text>
</comment>
<name>A0A9W6ZZS7_9STRA</name>
<dbReference type="OrthoDB" id="192771at2759"/>
<evidence type="ECO:0000256" key="1">
    <source>
        <dbReference type="SAM" id="MobiDB-lite"/>
    </source>
</evidence>
<evidence type="ECO:0000313" key="3">
    <source>
        <dbReference type="Proteomes" id="UP001165082"/>
    </source>
</evidence>
<protein>
    <submittedName>
        <fullName evidence="2">Uncharacterized protein</fullName>
    </submittedName>
</protein>
<dbReference type="SUPFAM" id="SSF48371">
    <property type="entry name" value="ARM repeat"/>
    <property type="match status" value="1"/>
</dbReference>
<dbReference type="EMBL" id="BRXZ01002408">
    <property type="protein sequence ID" value="GMH61411.1"/>
    <property type="molecule type" value="Genomic_DNA"/>
</dbReference>
<evidence type="ECO:0000313" key="2">
    <source>
        <dbReference type="EMBL" id="GMH61411.1"/>
    </source>
</evidence>